<dbReference type="AlphaFoldDB" id="A0A2J6PPP9"/>
<protein>
    <recommendedName>
        <fullName evidence="3">F-box domain-containing protein</fullName>
    </recommendedName>
</protein>
<organism evidence="1 2">
    <name type="scientific">Hyaloscypha hepaticicola</name>
    <dbReference type="NCBI Taxonomy" id="2082293"/>
    <lineage>
        <taxon>Eukaryota</taxon>
        <taxon>Fungi</taxon>
        <taxon>Dikarya</taxon>
        <taxon>Ascomycota</taxon>
        <taxon>Pezizomycotina</taxon>
        <taxon>Leotiomycetes</taxon>
        <taxon>Helotiales</taxon>
        <taxon>Hyaloscyphaceae</taxon>
        <taxon>Hyaloscypha</taxon>
    </lineage>
</organism>
<name>A0A2J6PPP9_9HELO</name>
<dbReference type="Proteomes" id="UP000235672">
    <property type="component" value="Unassembled WGS sequence"/>
</dbReference>
<dbReference type="OrthoDB" id="3556805at2759"/>
<evidence type="ECO:0000313" key="1">
    <source>
        <dbReference type="EMBL" id="PMD16003.1"/>
    </source>
</evidence>
<dbReference type="EMBL" id="KZ613509">
    <property type="protein sequence ID" value="PMD16003.1"/>
    <property type="molecule type" value="Genomic_DNA"/>
</dbReference>
<sequence>MPTSSSSLRSAGPLHHTVHQTQFLITWIEIDMADSSAAGRQRALSRSMQRGLARLARPWTTPRPFSQGSATFHTLASPPTSTNFSYPPHHITNMANEILLNISKSLHPTAMASLSVTCKAMYNFFKALSAPMPKLTATVPHDPAYPSIIHENFFWQLLQNYMEPRIWAGYYGLNKFVNMNLYRELRDQYWALYPQRPFSTDDPSPFVNEGSDTIDVKGTVRELKEKALSERDLTILQQGSPFMRFRAWRRNRRLGRQVRAANPRDPDDLSFFLHPSSV</sequence>
<gene>
    <name evidence="1" type="ORF">NA56DRAFT_325199</name>
</gene>
<proteinExistence type="predicted"/>
<evidence type="ECO:0008006" key="3">
    <source>
        <dbReference type="Google" id="ProtNLM"/>
    </source>
</evidence>
<keyword evidence="2" id="KW-1185">Reference proteome</keyword>
<reference evidence="1 2" key="1">
    <citation type="submission" date="2016-05" db="EMBL/GenBank/DDBJ databases">
        <title>A degradative enzymes factory behind the ericoid mycorrhizal symbiosis.</title>
        <authorList>
            <consortium name="DOE Joint Genome Institute"/>
            <person name="Martino E."/>
            <person name="Morin E."/>
            <person name="Grelet G."/>
            <person name="Kuo A."/>
            <person name="Kohler A."/>
            <person name="Daghino S."/>
            <person name="Barry K."/>
            <person name="Choi C."/>
            <person name="Cichocki N."/>
            <person name="Clum A."/>
            <person name="Copeland A."/>
            <person name="Hainaut M."/>
            <person name="Haridas S."/>
            <person name="Labutti K."/>
            <person name="Lindquist E."/>
            <person name="Lipzen A."/>
            <person name="Khouja H.-R."/>
            <person name="Murat C."/>
            <person name="Ohm R."/>
            <person name="Olson A."/>
            <person name="Spatafora J."/>
            <person name="Veneault-Fourrey C."/>
            <person name="Henrissat B."/>
            <person name="Grigoriev I."/>
            <person name="Martin F."/>
            <person name="Perotto S."/>
        </authorList>
    </citation>
    <scope>NUCLEOTIDE SEQUENCE [LARGE SCALE GENOMIC DNA]</scope>
    <source>
        <strain evidence="1 2">UAMH 7357</strain>
    </source>
</reference>
<evidence type="ECO:0000313" key="2">
    <source>
        <dbReference type="Proteomes" id="UP000235672"/>
    </source>
</evidence>
<accession>A0A2J6PPP9</accession>